<organism evidence="3 4">
    <name type="scientific">Podospora fimiseda</name>
    <dbReference type="NCBI Taxonomy" id="252190"/>
    <lineage>
        <taxon>Eukaryota</taxon>
        <taxon>Fungi</taxon>
        <taxon>Dikarya</taxon>
        <taxon>Ascomycota</taxon>
        <taxon>Pezizomycotina</taxon>
        <taxon>Sordariomycetes</taxon>
        <taxon>Sordariomycetidae</taxon>
        <taxon>Sordariales</taxon>
        <taxon>Podosporaceae</taxon>
        <taxon>Podospora</taxon>
    </lineage>
</organism>
<dbReference type="Proteomes" id="UP001301958">
    <property type="component" value="Unassembled WGS sequence"/>
</dbReference>
<evidence type="ECO:0000256" key="1">
    <source>
        <dbReference type="SAM" id="MobiDB-lite"/>
    </source>
</evidence>
<feature type="domain" description="DUF6589" evidence="2">
    <location>
        <begin position="328"/>
        <end position="439"/>
    </location>
</feature>
<reference evidence="3" key="2">
    <citation type="submission" date="2023-05" db="EMBL/GenBank/DDBJ databases">
        <authorList>
            <consortium name="Lawrence Berkeley National Laboratory"/>
            <person name="Steindorff A."/>
            <person name="Hensen N."/>
            <person name="Bonometti L."/>
            <person name="Westerberg I."/>
            <person name="Brannstrom I.O."/>
            <person name="Guillou S."/>
            <person name="Cros-Aarteil S."/>
            <person name="Calhoun S."/>
            <person name="Haridas S."/>
            <person name="Kuo A."/>
            <person name="Mondo S."/>
            <person name="Pangilinan J."/>
            <person name="Riley R."/>
            <person name="Labutti K."/>
            <person name="Andreopoulos B."/>
            <person name="Lipzen A."/>
            <person name="Chen C."/>
            <person name="Yanf M."/>
            <person name="Daum C."/>
            <person name="Ng V."/>
            <person name="Clum A."/>
            <person name="Ohm R."/>
            <person name="Martin F."/>
            <person name="Silar P."/>
            <person name="Natvig D."/>
            <person name="Lalanne C."/>
            <person name="Gautier V."/>
            <person name="Ament-Velasquez S.L."/>
            <person name="Kruys A."/>
            <person name="Hutchinson M.I."/>
            <person name="Powell A.J."/>
            <person name="Barry K."/>
            <person name="Miller A.N."/>
            <person name="Grigoriev I.V."/>
            <person name="Debuchy R."/>
            <person name="Gladieux P."/>
            <person name="Thoren M.H."/>
            <person name="Johannesson H."/>
        </authorList>
    </citation>
    <scope>NUCLEOTIDE SEQUENCE</scope>
    <source>
        <strain evidence="3">CBS 990.96</strain>
    </source>
</reference>
<evidence type="ECO:0000313" key="3">
    <source>
        <dbReference type="EMBL" id="KAK4230537.1"/>
    </source>
</evidence>
<feature type="domain" description="DUF6589" evidence="2">
    <location>
        <begin position="548"/>
        <end position="609"/>
    </location>
</feature>
<protein>
    <recommendedName>
        <fullName evidence="2">DUF6589 domain-containing protein</fullName>
    </recommendedName>
</protein>
<reference evidence="3" key="1">
    <citation type="journal article" date="2023" name="Mol. Phylogenet. Evol.">
        <title>Genome-scale phylogeny and comparative genomics of the fungal order Sordariales.</title>
        <authorList>
            <person name="Hensen N."/>
            <person name="Bonometti L."/>
            <person name="Westerberg I."/>
            <person name="Brannstrom I.O."/>
            <person name="Guillou S."/>
            <person name="Cros-Aarteil S."/>
            <person name="Calhoun S."/>
            <person name="Haridas S."/>
            <person name="Kuo A."/>
            <person name="Mondo S."/>
            <person name="Pangilinan J."/>
            <person name="Riley R."/>
            <person name="LaButti K."/>
            <person name="Andreopoulos B."/>
            <person name="Lipzen A."/>
            <person name="Chen C."/>
            <person name="Yan M."/>
            <person name="Daum C."/>
            <person name="Ng V."/>
            <person name="Clum A."/>
            <person name="Steindorff A."/>
            <person name="Ohm R.A."/>
            <person name="Martin F."/>
            <person name="Silar P."/>
            <person name="Natvig D.O."/>
            <person name="Lalanne C."/>
            <person name="Gautier V."/>
            <person name="Ament-Velasquez S.L."/>
            <person name="Kruys A."/>
            <person name="Hutchinson M.I."/>
            <person name="Powell A.J."/>
            <person name="Barry K."/>
            <person name="Miller A.N."/>
            <person name="Grigoriev I.V."/>
            <person name="Debuchy R."/>
            <person name="Gladieux P."/>
            <person name="Hiltunen Thoren M."/>
            <person name="Johannesson H."/>
        </authorList>
    </citation>
    <scope>NUCLEOTIDE SEQUENCE</scope>
    <source>
        <strain evidence="3">CBS 990.96</strain>
    </source>
</reference>
<feature type="region of interest" description="Disordered" evidence="1">
    <location>
        <begin position="1"/>
        <end position="38"/>
    </location>
</feature>
<evidence type="ECO:0000313" key="4">
    <source>
        <dbReference type="Proteomes" id="UP001301958"/>
    </source>
</evidence>
<dbReference type="EMBL" id="MU865298">
    <property type="protein sequence ID" value="KAK4230537.1"/>
    <property type="molecule type" value="Genomic_DNA"/>
</dbReference>
<proteinExistence type="predicted"/>
<keyword evidence="4" id="KW-1185">Reference proteome</keyword>
<dbReference type="AlphaFoldDB" id="A0AAN7H485"/>
<comment type="caution">
    <text evidence="3">The sequence shown here is derived from an EMBL/GenBank/DDBJ whole genome shotgun (WGS) entry which is preliminary data.</text>
</comment>
<dbReference type="InterPro" id="IPR046496">
    <property type="entry name" value="DUF6589"/>
</dbReference>
<gene>
    <name evidence="3" type="ORF">QBC38DRAFT_542417</name>
</gene>
<dbReference type="Pfam" id="PF20231">
    <property type="entry name" value="DUF6589"/>
    <property type="match status" value="2"/>
</dbReference>
<sequence length="727" mass="82262">MSNSGAQDEPAVLRASSEPHGNQAENENEAGPNAGYSLPPHLLSEVTQLFQNLETRNERAVERGEDTKHVYNFESLISVYLENTTTAGVVSRTIDNPAIKEKLSSLEICSELELLKNDPSFAAFNPRAYHKTQQRPPTTAAELFSQLLHNQDKNEDDIKAVTFDEKKQKEIYFLVSSLFNGSRSFLRDILGLYLIANDGTGSRAVIETLNHLGIIPSYTTLNGMLNQTAEDAKKIIKAVFNSPDCFYVCSNASYNKDMMRTPILEGRGKNMVNLAICAQVSNPELNGPFFQSDIDRSVDLTVEMIIQYFLPRRDPYRNASKWLTKHAFNKLFKRLIPPMPTVKRATFKETSPYLPLGAMLRETNPPNPFDSHVNDVYDLHHMLKERFGLSHNYPWLGDRLIFVHGDQKTTSSIRYMQAGQMESSSLFEQKKWMLPVPGFGTLNSTTLKCCLTRYGIHPRAIPGHRPLSRRIFTTFTAARSKSMNLEDSSISGKPSSPEMTGPVNTLTRTQSTLNSETTVDFFKQSRCFSSFTKPPHPDPSATFLWWRTHKKSKAYGREMLYFSWILHPDVAKADGLADAILKSYLVNTGNGYYMPVDLMHEHINASYTVKTNNNDEADRLALNAHYLSTIPLQGRYTKRKRNNDNDSTTTHLAVFNSPDIYMAGQEGLLDYMEHFNHSIVLTKDDLPHPPIQRRFAGTVDGVVDYFEEGDRLYGAEKDLWTLMVGDE</sequence>
<evidence type="ECO:0000259" key="2">
    <source>
        <dbReference type="Pfam" id="PF20231"/>
    </source>
</evidence>
<name>A0AAN7H485_9PEZI</name>
<feature type="region of interest" description="Disordered" evidence="1">
    <location>
        <begin position="486"/>
        <end position="505"/>
    </location>
</feature>
<accession>A0AAN7H485</accession>